<dbReference type="Proteomes" id="UP001597118">
    <property type="component" value="Unassembled WGS sequence"/>
</dbReference>
<feature type="transmembrane region" description="Helical" evidence="1">
    <location>
        <begin position="93"/>
        <end position="115"/>
    </location>
</feature>
<keyword evidence="4" id="KW-1185">Reference proteome</keyword>
<feature type="transmembrane region" description="Helical" evidence="1">
    <location>
        <begin position="35"/>
        <end position="55"/>
    </location>
</feature>
<organism evidence="3 4">
    <name type="scientific">Pseudopedobacter beijingensis</name>
    <dbReference type="NCBI Taxonomy" id="1207056"/>
    <lineage>
        <taxon>Bacteria</taxon>
        <taxon>Pseudomonadati</taxon>
        <taxon>Bacteroidota</taxon>
        <taxon>Sphingobacteriia</taxon>
        <taxon>Sphingobacteriales</taxon>
        <taxon>Sphingobacteriaceae</taxon>
        <taxon>Pseudopedobacter</taxon>
    </lineage>
</organism>
<keyword evidence="1" id="KW-0915">Sodium</keyword>
<keyword evidence="1" id="KW-1133">Transmembrane helix</keyword>
<keyword evidence="1" id="KW-0472">Membrane</keyword>
<keyword evidence="1" id="KW-0739">Sodium transport</keyword>
<dbReference type="Pfam" id="PF03616">
    <property type="entry name" value="Glt_symporter"/>
    <property type="match status" value="1"/>
</dbReference>
<dbReference type="PANTHER" id="PTHR36178:SF1">
    <property type="entry name" value="SODIUM_GLUTAMATE SYMPORTER"/>
    <property type="match status" value="1"/>
</dbReference>
<dbReference type="HAMAP" id="MF_02062">
    <property type="entry name" value="GltS"/>
    <property type="match status" value="1"/>
</dbReference>
<keyword evidence="1" id="KW-0769">Symport</keyword>
<dbReference type="InterPro" id="IPR004445">
    <property type="entry name" value="GltS"/>
</dbReference>
<reference evidence="4" key="1">
    <citation type="journal article" date="2019" name="Int. J. Syst. Evol. Microbiol.">
        <title>The Global Catalogue of Microorganisms (GCM) 10K type strain sequencing project: providing services to taxonomists for standard genome sequencing and annotation.</title>
        <authorList>
            <consortium name="The Broad Institute Genomics Platform"/>
            <consortium name="The Broad Institute Genome Sequencing Center for Infectious Disease"/>
            <person name="Wu L."/>
            <person name="Ma J."/>
        </authorList>
    </citation>
    <scope>NUCLEOTIDE SEQUENCE [LARGE SCALE GENOMIC DNA]</scope>
    <source>
        <strain evidence="4">CCUG 53762</strain>
    </source>
</reference>
<feature type="transmembrane region" description="Helical" evidence="1">
    <location>
        <begin position="67"/>
        <end position="86"/>
    </location>
</feature>
<protein>
    <recommendedName>
        <fullName evidence="1 2">Sodium/glutamate symporter</fullName>
    </recommendedName>
</protein>
<name>A0ABW4IDC6_9SPHI</name>
<feature type="transmembrane region" description="Helical" evidence="1">
    <location>
        <begin position="6"/>
        <end position="23"/>
    </location>
</feature>
<feature type="transmembrane region" description="Helical" evidence="1">
    <location>
        <begin position="249"/>
        <end position="272"/>
    </location>
</feature>
<proteinExistence type="inferred from homology"/>
<dbReference type="PANTHER" id="PTHR36178">
    <property type="entry name" value="SLR0625 PROTEIN"/>
    <property type="match status" value="1"/>
</dbReference>
<feature type="transmembrane region" description="Helical" evidence="1">
    <location>
        <begin position="308"/>
        <end position="328"/>
    </location>
</feature>
<feature type="transmembrane region" description="Helical" evidence="1">
    <location>
        <begin position="284"/>
        <end position="302"/>
    </location>
</feature>
<sequence>MVFGLFETLTFACLVLLLGFYIVKKVKFFQEFNIPEPVVGGFVVAILLFLAYHFYGVSFEFETTLQTSMMLIFFSSIGLSADFAKLKKGGKPLLVFIGVTGTFIFVQNAFGISIAKLVGLDPSYGLIAGSITLTGGHGTGAAWAEDLTNTFKIDGAMELALACATYGLVMGGLIGGPVAKFLLKKNNITSPEAAKSNKGTPSETFENPFSKRRMNVRNVIETLTMLAICVTVGQFLYENMKGSAFELPNFVWSLLVGVIIRNILAHASSYIVNDHAVDVLGNTGLYLFLTIALMSLQLWHLAGLATQIVIVLILQTAMMVLFVIFVTYRVMGKDYDAIVLSAGHCGFGLGATPTAIANMQAITDRYGPSHKAFLIVPMVGAFFVDIINNVFIKAFVSFLTM</sequence>
<keyword evidence="1" id="KW-0813">Transport</keyword>
<evidence type="ECO:0000256" key="2">
    <source>
        <dbReference type="NCBIfam" id="TIGR00210"/>
    </source>
</evidence>
<dbReference type="NCBIfam" id="TIGR00210">
    <property type="entry name" value="gltS"/>
    <property type="match status" value="1"/>
</dbReference>
<gene>
    <name evidence="3" type="primary">gltS</name>
    <name evidence="3" type="ORF">ACFSAH_08665</name>
</gene>
<comment type="subcellular location">
    <subcellularLocation>
        <location evidence="1">Cell membrane</location>
        <topology evidence="1">Multi-pass membrane protein</topology>
    </subcellularLocation>
</comment>
<keyword evidence="1" id="KW-0029">Amino-acid transport</keyword>
<feature type="transmembrane region" description="Helical" evidence="1">
    <location>
        <begin position="372"/>
        <end position="392"/>
    </location>
</feature>
<accession>A0ABW4IDC6</accession>
<keyword evidence="1" id="KW-0812">Transmembrane</keyword>
<feature type="transmembrane region" description="Helical" evidence="1">
    <location>
        <begin position="159"/>
        <end position="183"/>
    </location>
</feature>
<feature type="transmembrane region" description="Helical" evidence="1">
    <location>
        <begin position="219"/>
        <end position="237"/>
    </location>
</feature>
<evidence type="ECO:0000313" key="4">
    <source>
        <dbReference type="Proteomes" id="UP001597118"/>
    </source>
</evidence>
<keyword evidence="1" id="KW-0406">Ion transport</keyword>
<evidence type="ECO:0000313" key="3">
    <source>
        <dbReference type="EMBL" id="MFD1629947.1"/>
    </source>
</evidence>
<comment type="caution">
    <text evidence="3">The sequence shown here is derived from an EMBL/GenBank/DDBJ whole genome shotgun (WGS) entry which is preliminary data.</text>
</comment>
<comment type="similarity">
    <text evidence="1">Belongs to the glutamate:Na(+) symporter (ESS) (TC 2.A.27) family.</text>
</comment>
<dbReference type="EMBL" id="JBHUDG010000012">
    <property type="protein sequence ID" value="MFD1629947.1"/>
    <property type="molecule type" value="Genomic_DNA"/>
</dbReference>
<comment type="function">
    <text evidence="1">Catalyzes the sodium-dependent transport of glutamate.</text>
</comment>
<keyword evidence="1" id="KW-1003">Cell membrane</keyword>
<evidence type="ECO:0000256" key="1">
    <source>
        <dbReference type="HAMAP-Rule" id="MF_02062"/>
    </source>
</evidence>
<dbReference type="RefSeq" id="WP_379662324.1">
    <property type="nucleotide sequence ID" value="NZ_JBHUDG010000012.1"/>
</dbReference>